<dbReference type="AlphaFoldDB" id="A0A8J7PAR3"/>
<organism evidence="1 2">
    <name type="scientific">Candidatus Obscuribacter phosphatis</name>
    <dbReference type="NCBI Taxonomy" id="1906157"/>
    <lineage>
        <taxon>Bacteria</taxon>
        <taxon>Bacillati</taxon>
        <taxon>Candidatus Melainabacteria</taxon>
        <taxon>Candidatus Obscuribacterales</taxon>
        <taxon>Candidatus Obscuribacteraceae</taxon>
        <taxon>Candidatus Obscuribacter</taxon>
    </lineage>
</organism>
<dbReference type="Proteomes" id="UP000664277">
    <property type="component" value="Unassembled WGS sequence"/>
</dbReference>
<proteinExistence type="predicted"/>
<dbReference type="EMBL" id="JAFLCK010000002">
    <property type="protein sequence ID" value="MBN8659096.1"/>
    <property type="molecule type" value="Genomic_DNA"/>
</dbReference>
<evidence type="ECO:0000313" key="1">
    <source>
        <dbReference type="EMBL" id="MBN8659096.1"/>
    </source>
</evidence>
<sequence length="202" mass="22740">MSIVSCGYKASPKPNAEEDFHLFTANLDLLRANEKTILECAEYFFCDIPFSYCSWPYVDGDGPLCLGFLLLGWRDELLVEPCPDCAGHCLVTSFAGSPLSGGNSWTGLCSHCNKKHHKNNSAHMPFIERLRFIINLRKQYPQTITRLEEYDAMKFTFAGNGLEPAKKVRPVKIDLYQPVPLADLITELRNGTIRPKNLPKGK</sequence>
<evidence type="ECO:0000313" key="2">
    <source>
        <dbReference type="Proteomes" id="UP000664277"/>
    </source>
</evidence>
<gene>
    <name evidence="1" type="ORF">J0M35_01950</name>
</gene>
<reference evidence="1" key="1">
    <citation type="submission" date="2021-02" db="EMBL/GenBank/DDBJ databases">
        <title>Genome-Resolved Metagenomics of a Microbial Community Performing Photosynthetic Biological Nutrient Removal.</title>
        <authorList>
            <person name="Mcdaniel E.A."/>
        </authorList>
    </citation>
    <scope>NUCLEOTIDE SEQUENCE</scope>
    <source>
        <strain evidence="1">UWPOB_OBS1</strain>
    </source>
</reference>
<protein>
    <submittedName>
        <fullName evidence="1">Uncharacterized protein</fullName>
    </submittedName>
</protein>
<comment type="caution">
    <text evidence="1">The sequence shown here is derived from an EMBL/GenBank/DDBJ whole genome shotgun (WGS) entry which is preliminary data.</text>
</comment>
<name>A0A8J7PAR3_9BACT</name>
<accession>A0A8J7PAR3</accession>